<accession>A0A6V8SDL7</accession>
<evidence type="ECO:0000313" key="2">
    <source>
        <dbReference type="Proteomes" id="UP000580568"/>
    </source>
</evidence>
<comment type="caution">
    <text evidence="1">The sequence shown here is derived from an EMBL/GenBank/DDBJ whole genome shotgun (WGS) entry which is preliminary data.</text>
</comment>
<name>A0A6V8SDL7_9CLOT</name>
<organism evidence="1 2">
    <name type="scientific">Clostridium fungisolvens</name>
    <dbReference type="NCBI Taxonomy" id="1604897"/>
    <lineage>
        <taxon>Bacteria</taxon>
        <taxon>Bacillati</taxon>
        <taxon>Bacillota</taxon>
        <taxon>Clostridia</taxon>
        <taxon>Eubacteriales</taxon>
        <taxon>Clostridiaceae</taxon>
        <taxon>Clostridium</taxon>
    </lineage>
</organism>
<reference evidence="1 2" key="1">
    <citation type="submission" date="2020-07" db="EMBL/GenBank/DDBJ databases">
        <title>A new beta-1,3-glucan-decomposing anaerobic bacterium isolated from anoxic soil subjected to biological soil disinfestation.</title>
        <authorList>
            <person name="Ueki A."/>
            <person name="Tonouchi A."/>
        </authorList>
    </citation>
    <scope>NUCLEOTIDE SEQUENCE [LARGE SCALE GENOMIC DNA]</scope>
    <source>
        <strain evidence="1 2">TW1</strain>
    </source>
</reference>
<gene>
    <name evidence="1" type="ORF">bsdtw1_00697</name>
</gene>
<evidence type="ECO:0008006" key="3">
    <source>
        <dbReference type="Google" id="ProtNLM"/>
    </source>
</evidence>
<dbReference type="AlphaFoldDB" id="A0A6V8SDL7"/>
<keyword evidence="2" id="KW-1185">Reference proteome</keyword>
<dbReference type="Proteomes" id="UP000580568">
    <property type="component" value="Unassembled WGS sequence"/>
</dbReference>
<sequence length="221" mass="25022">MKEVFLINTNYKTFNNEYEINGDIATISILKKNGEKLSAKIDASDVDKVKECGVWFAEWNKDFNDYIVENISSTKKNKQAKPLKQSLQSVVLDVNPKAPIKHKNGDTLDNTKANLEIVERNTKNEYEIVDEDTAAILLKDKYGKVISKALISRDDLGAVITDAYSWVLYKVHNDISVIANTPEGRVHLDKLIMNPAEGEKVHHINLNPLDNRRKNLENTNA</sequence>
<dbReference type="EMBL" id="BLZR01000001">
    <property type="protein sequence ID" value="GFP74642.1"/>
    <property type="molecule type" value="Genomic_DNA"/>
</dbReference>
<evidence type="ECO:0000313" key="1">
    <source>
        <dbReference type="EMBL" id="GFP74642.1"/>
    </source>
</evidence>
<proteinExistence type="predicted"/>
<protein>
    <recommendedName>
        <fullName evidence="3">HNH endonuclease</fullName>
    </recommendedName>
</protein>
<dbReference type="RefSeq" id="WP_183276194.1">
    <property type="nucleotide sequence ID" value="NZ_BLZR01000001.1"/>
</dbReference>